<feature type="compositionally biased region" description="Basic and acidic residues" evidence="3">
    <location>
        <begin position="113"/>
        <end position="128"/>
    </location>
</feature>
<dbReference type="Proteomes" id="UP000198953">
    <property type="component" value="Unassembled WGS sequence"/>
</dbReference>
<sequence length="317" mass="33739">MLTVCVAPGGKPLIEEAVRAGGGQVVGDPHGAEALVWTDSRPDGVREYLTPSVRWVQLPSAGIERWTREGLVDSSRLWTSAAGAYGPQVAEHALALLLAGVHGLHRAARRRTWQRDRHGEQRGERQGDRQGGVRGGLRGATVAVVGAGGIGRALIPALRALGADVVAVNRSGTPVEGASETVRFDGLAGVWPRADHVVLAAPATPETYRMVGREQLRAMPRHAWLVNVARGELVDTGALLDALRAGEIGGAALDVTDPEPLPDGHGLWDEPNVLITPHDANPEALFTRGLAERVRENVARYVRGEPLLGRIDPARGY</sequence>
<dbReference type="GO" id="GO:0016491">
    <property type="term" value="F:oxidoreductase activity"/>
    <property type="evidence" value="ECO:0007669"/>
    <property type="project" value="UniProtKB-KW"/>
</dbReference>
<evidence type="ECO:0000313" key="5">
    <source>
        <dbReference type="EMBL" id="SEM33330.1"/>
    </source>
</evidence>
<evidence type="ECO:0000256" key="2">
    <source>
        <dbReference type="ARBA" id="ARBA00023027"/>
    </source>
</evidence>
<organism evidence="5 6">
    <name type="scientific">Nonomuraea pusilla</name>
    <dbReference type="NCBI Taxonomy" id="46177"/>
    <lineage>
        <taxon>Bacteria</taxon>
        <taxon>Bacillati</taxon>
        <taxon>Actinomycetota</taxon>
        <taxon>Actinomycetes</taxon>
        <taxon>Streptosporangiales</taxon>
        <taxon>Streptosporangiaceae</taxon>
        <taxon>Nonomuraea</taxon>
    </lineage>
</organism>
<keyword evidence="1" id="KW-0560">Oxidoreductase</keyword>
<dbReference type="Pfam" id="PF02826">
    <property type="entry name" value="2-Hacid_dh_C"/>
    <property type="match status" value="1"/>
</dbReference>
<evidence type="ECO:0000256" key="1">
    <source>
        <dbReference type="ARBA" id="ARBA00023002"/>
    </source>
</evidence>
<dbReference type="SUPFAM" id="SSF51735">
    <property type="entry name" value="NAD(P)-binding Rossmann-fold domains"/>
    <property type="match status" value="1"/>
</dbReference>
<accession>A0A1H7XHT4</accession>
<protein>
    <submittedName>
        <fullName evidence="5">Phosphoglycerate dehydrogenase</fullName>
    </submittedName>
</protein>
<evidence type="ECO:0000313" key="6">
    <source>
        <dbReference type="Proteomes" id="UP000198953"/>
    </source>
</evidence>
<feature type="region of interest" description="Disordered" evidence="3">
    <location>
        <begin position="109"/>
        <end position="134"/>
    </location>
</feature>
<dbReference type="InterPro" id="IPR006140">
    <property type="entry name" value="D-isomer_DH_NAD-bd"/>
</dbReference>
<evidence type="ECO:0000259" key="4">
    <source>
        <dbReference type="Pfam" id="PF02826"/>
    </source>
</evidence>
<dbReference type="PANTHER" id="PTHR43333:SF1">
    <property type="entry name" value="D-ISOMER SPECIFIC 2-HYDROXYACID DEHYDROGENASE NAD-BINDING DOMAIN-CONTAINING PROTEIN"/>
    <property type="match status" value="1"/>
</dbReference>
<reference evidence="5 6" key="1">
    <citation type="submission" date="2016-10" db="EMBL/GenBank/DDBJ databases">
        <authorList>
            <person name="de Groot N.N."/>
        </authorList>
    </citation>
    <scope>NUCLEOTIDE SEQUENCE [LARGE SCALE GENOMIC DNA]</scope>
    <source>
        <strain evidence="5 6">DSM 43357</strain>
    </source>
</reference>
<feature type="domain" description="D-isomer specific 2-hydroxyacid dehydrogenase NAD-binding" evidence="4">
    <location>
        <begin position="113"/>
        <end position="278"/>
    </location>
</feature>
<dbReference type="PANTHER" id="PTHR43333">
    <property type="entry name" value="2-HACID_DH_C DOMAIN-CONTAINING PROTEIN"/>
    <property type="match status" value="1"/>
</dbReference>
<keyword evidence="6" id="KW-1185">Reference proteome</keyword>
<gene>
    <name evidence="5" type="ORF">SAMN05660976_04822</name>
</gene>
<dbReference type="AlphaFoldDB" id="A0A1H7XHT4"/>
<proteinExistence type="predicted"/>
<dbReference type="RefSeq" id="WP_091102946.1">
    <property type="nucleotide sequence ID" value="NZ_FOBF01000012.1"/>
</dbReference>
<evidence type="ECO:0000256" key="3">
    <source>
        <dbReference type="SAM" id="MobiDB-lite"/>
    </source>
</evidence>
<dbReference type="Gene3D" id="3.40.50.720">
    <property type="entry name" value="NAD(P)-binding Rossmann-like Domain"/>
    <property type="match status" value="2"/>
</dbReference>
<dbReference type="STRING" id="46177.SAMN05660976_04822"/>
<name>A0A1H7XHT4_9ACTN</name>
<dbReference type="EMBL" id="FOBF01000012">
    <property type="protein sequence ID" value="SEM33330.1"/>
    <property type="molecule type" value="Genomic_DNA"/>
</dbReference>
<dbReference type="InterPro" id="IPR036291">
    <property type="entry name" value="NAD(P)-bd_dom_sf"/>
</dbReference>
<dbReference type="OrthoDB" id="4324715at2"/>
<keyword evidence="2" id="KW-0520">NAD</keyword>
<dbReference type="GO" id="GO:0051287">
    <property type="term" value="F:NAD binding"/>
    <property type="evidence" value="ECO:0007669"/>
    <property type="project" value="InterPro"/>
</dbReference>
<dbReference type="CDD" id="cd12159">
    <property type="entry name" value="2-Hacid_dh_2"/>
    <property type="match status" value="1"/>
</dbReference>